<dbReference type="Pfam" id="PF18146">
    <property type="entry name" value="CinA_KH"/>
    <property type="match status" value="1"/>
</dbReference>
<name>A0A8J3A8K1_9ACTN</name>
<dbReference type="Gene3D" id="3.90.950.20">
    <property type="entry name" value="CinA-like"/>
    <property type="match status" value="1"/>
</dbReference>
<evidence type="ECO:0000313" key="3">
    <source>
        <dbReference type="EMBL" id="GGI06592.1"/>
    </source>
</evidence>
<dbReference type="InterPro" id="IPR001453">
    <property type="entry name" value="MoaB/Mog_dom"/>
</dbReference>
<dbReference type="Gene3D" id="3.30.70.2860">
    <property type="match status" value="1"/>
</dbReference>
<evidence type="ECO:0000259" key="2">
    <source>
        <dbReference type="SMART" id="SM00852"/>
    </source>
</evidence>
<sequence length="437" mass="45852">MKQDASGPAGTIDGLEIRPAGEPARAAVVSVGSELLLGDLVDTNAAWVSSKLRDMGVEVVHHVAVRDDTEEFVEVLAWLAERVHVIVCGGGLGPTSDDRTRAAIAAAAGVALEHHDDLEEAILQRFASMGRRMPPQNAKQAGIPRGARPFPPVGTAPGFALTLASPKPTRVYALPGVPWELQQLFHRDVAPELQALAGARATVTRVVHVIGMGESDVAQVVEPIAGDRDGVTLSYLARSHEIQVRLTVSADDVGAARGASQPLLDEVIDALGGAVAGLDDEQLEDVVLRLLGDRGETVATAESATAGDIAARLGAVPGASHGLVGGMVVYDTEIKHDVLGVDRELLDEHGPVSEAVTRAIAQLARERFGADWGIGVTGCAGPTEQNGQPVGTAFWALAHPDGHVEVHGRQIPGDRGQIIKRLGSAGLDLLRRRLQER</sequence>
<dbReference type="NCBIfam" id="TIGR00199">
    <property type="entry name" value="PncC_domain"/>
    <property type="match status" value="1"/>
</dbReference>
<dbReference type="NCBIfam" id="TIGR00200">
    <property type="entry name" value="cinA_nterm"/>
    <property type="match status" value="1"/>
</dbReference>
<dbReference type="InterPro" id="IPR008135">
    <property type="entry name" value="Competence-induced_CinA"/>
</dbReference>
<protein>
    <recommendedName>
        <fullName evidence="1">CinA-like protein</fullName>
    </recommendedName>
</protein>
<dbReference type="Pfam" id="PF02464">
    <property type="entry name" value="CinA"/>
    <property type="match status" value="1"/>
</dbReference>
<dbReference type="HAMAP" id="MF_00226_B">
    <property type="entry name" value="CinA_B"/>
    <property type="match status" value="1"/>
</dbReference>
<dbReference type="EMBL" id="BMHA01000006">
    <property type="protein sequence ID" value="GGI06592.1"/>
    <property type="molecule type" value="Genomic_DNA"/>
</dbReference>
<dbReference type="InterPro" id="IPR036653">
    <property type="entry name" value="CinA-like_C"/>
</dbReference>
<proteinExistence type="inferred from homology"/>
<evidence type="ECO:0000256" key="1">
    <source>
        <dbReference type="HAMAP-Rule" id="MF_00226"/>
    </source>
</evidence>
<comment type="caution">
    <text evidence="3">The sequence shown here is derived from an EMBL/GenBank/DDBJ whole genome shotgun (WGS) entry which is preliminary data.</text>
</comment>
<dbReference type="PIRSF" id="PIRSF006728">
    <property type="entry name" value="CinA"/>
    <property type="match status" value="1"/>
</dbReference>
<dbReference type="Gene3D" id="3.40.980.10">
    <property type="entry name" value="MoaB/Mog-like domain"/>
    <property type="match status" value="1"/>
</dbReference>
<dbReference type="InterPro" id="IPR036425">
    <property type="entry name" value="MoaB/Mog-like_dom_sf"/>
</dbReference>
<dbReference type="InterPro" id="IPR008136">
    <property type="entry name" value="CinA_C"/>
</dbReference>
<dbReference type="PANTHER" id="PTHR13939:SF0">
    <property type="entry name" value="NMN AMIDOHYDROLASE-LIKE PROTEIN YFAY"/>
    <property type="match status" value="1"/>
</dbReference>
<dbReference type="SMART" id="SM00852">
    <property type="entry name" value="MoCF_biosynth"/>
    <property type="match status" value="1"/>
</dbReference>
<feature type="domain" description="MoaB/Mog" evidence="2">
    <location>
        <begin position="27"/>
        <end position="196"/>
    </location>
</feature>
<dbReference type="InterPro" id="IPR050101">
    <property type="entry name" value="CinA"/>
</dbReference>
<dbReference type="RefSeq" id="WP_165404099.1">
    <property type="nucleotide sequence ID" value="NZ_BMHA01000006.1"/>
</dbReference>
<dbReference type="SUPFAM" id="SSF142433">
    <property type="entry name" value="CinA-like"/>
    <property type="match status" value="1"/>
</dbReference>
<gene>
    <name evidence="3" type="ORF">GCM10011354_19860</name>
</gene>
<dbReference type="PANTHER" id="PTHR13939">
    <property type="entry name" value="NICOTINAMIDE-NUCLEOTIDE AMIDOHYDROLASE PNCC"/>
    <property type="match status" value="1"/>
</dbReference>
<dbReference type="CDD" id="cd00885">
    <property type="entry name" value="cinA"/>
    <property type="match status" value="1"/>
</dbReference>
<dbReference type="Proteomes" id="UP000650511">
    <property type="component" value="Unassembled WGS sequence"/>
</dbReference>
<dbReference type="SUPFAM" id="SSF53218">
    <property type="entry name" value="Molybdenum cofactor biosynthesis proteins"/>
    <property type="match status" value="1"/>
</dbReference>
<reference evidence="3" key="2">
    <citation type="submission" date="2020-09" db="EMBL/GenBank/DDBJ databases">
        <authorList>
            <person name="Sun Q."/>
            <person name="Zhou Y."/>
        </authorList>
    </citation>
    <scope>NUCLEOTIDE SEQUENCE</scope>
    <source>
        <strain evidence="3">CGMCC 1.14988</strain>
    </source>
</reference>
<dbReference type="InterPro" id="IPR041424">
    <property type="entry name" value="CinA_KH"/>
</dbReference>
<accession>A0A8J3A8K1</accession>
<keyword evidence="4" id="KW-1185">Reference proteome</keyword>
<reference evidence="3" key="1">
    <citation type="journal article" date="2014" name="Int. J. Syst. Evol. Microbiol.">
        <title>Complete genome sequence of Corynebacterium casei LMG S-19264T (=DSM 44701T), isolated from a smear-ripened cheese.</title>
        <authorList>
            <consortium name="US DOE Joint Genome Institute (JGI-PGF)"/>
            <person name="Walter F."/>
            <person name="Albersmeier A."/>
            <person name="Kalinowski J."/>
            <person name="Ruckert C."/>
        </authorList>
    </citation>
    <scope>NUCLEOTIDE SEQUENCE</scope>
    <source>
        <strain evidence="3">CGMCC 1.14988</strain>
    </source>
</reference>
<comment type="similarity">
    <text evidence="1">Belongs to the CinA family.</text>
</comment>
<dbReference type="AlphaFoldDB" id="A0A8J3A8K1"/>
<evidence type="ECO:0000313" key="4">
    <source>
        <dbReference type="Proteomes" id="UP000650511"/>
    </source>
</evidence>
<dbReference type="Pfam" id="PF00994">
    <property type="entry name" value="MoCF_biosynth"/>
    <property type="match status" value="1"/>
</dbReference>
<organism evidence="3 4">
    <name type="scientific">Egicoccus halophilus</name>
    <dbReference type="NCBI Taxonomy" id="1670830"/>
    <lineage>
        <taxon>Bacteria</taxon>
        <taxon>Bacillati</taxon>
        <taxon>Actinomycetota</taxon>
        <taxon>Nitriliruptoria</taxon>
        <taxon>Egicoccales</taxon>
        <taxon>Egicoccaceae</taxon>
        <taxon>Egicoccus</taxon>
    </lineage>
</organism>